<feature type="transmembrane region" description="Helical" evidence="1">
    <location>
        <begin position="57"/>
        <end position="78"/>
    </location>
</feature>
<dbReference type="RefSeq" id="WP_203817644.1">
    <property type="nucleotide sequence ID" value="NZ_BAAABP010000032.1"/>
</dbReference>
<keyword evidence="1" id="KW-1133">Transmembrane helix</keyword>
<protein>
    <recommendedName>
        <fullName evidence="6">Diguanylate cyclase (GGDEF)-like protein</fullName>
    </recommendedName>
</protein>
<dbReference type="SMART" id="SM00267">
    <property type="entry name" value="GGDEF"/>
    <property type="match status" value="1"/>
</dbReference>
<keyword evidence="5" id="KW-1185">Reference proteome</keyword>
<feature type="transmembrane region" description="Helical" evidence="1">
    <location>
        <begin position="181"/>
        <end position="201"/>
    </location>
</feature>
<evidence type="ECO:0000259" key="3">
    <source>
        <dbReference type="PROSITE" id="PS50887"/>
    </source>
</evidence>
<evidence type="ECO:0000259" key="2">
    <source>
        <dbReference type="PROSITE" id="PS50883"/>
    </source>
</evidence>
<feature type="transmembrane region" description="Helical" evidence="1">
    <location>
        <begin position="252"/>
        <end position="270"/>
    </location>
</feature>
<gene>
    <name evidence="4" type="ORF">Afe05nite_29600</name>
</gene>
<dbReference type="Pfam" id="PF00563">
    <property type="entry name" value="EAL"/>
    <property type="match status" value="1"/>
</dbReference>
<feature type="transmembrane region" description="Helical" evidence="1">
    <location>
        <begin position="84"/>
        <end position="106"/>
    </location>
</feature>
<dbReference type="InterPro" id="IPR001633">
    <property type="entry name" value="EAL_dom"/>
</dbReference>
<dbReference type="InterPro" id="IPR029787">
    <property type="entry name" value="Nucleotide_cyclase"/>
</dbReference>
<feature type="transmembrane region" description="Helical" evidence="1">
    <location>
        <begin position="118"/>
        <end position="140"/>
    </location>
</feature>
<dbReference type="SUPFAM" id="SSF141868">
    <property type="entry name" value="EAL domain-like"/>
    <property type="match status" value="1"/>
</dbReference>
<dbReference type="AlphaFoldDB" id="A0A919IZ67"/>
<dbReference type="SUPFAM" id="SSF55073">
    <property type="entry name" value="Nucleotide cyclase"/>
    <property type="match status" value="1"/>
</dbReference>
<reference evidence="4" key="1">
    <citation type="submission" date="2021-01" db="EMBL/GenBank/DDBJ databases">
        <title>Whole genome shotgun sequence of Actinoplanes ferrugineus NBRC 15555.</title>
        <authorList>
            <person name="Komaki H."/>
            <person name="Tamura T."/>
        </authorList>
    </citation>
    <scope>NUCLEOTIDE SEQUENCE</scope>
    <source>
        <strain evidence="4">NBRC 15555</strain>
    </source>
</reference>
<dbReference type="Gene3D" id="3.30.70.270">
    <property type="match status" value="1"/>
</dbReference>
<evidence type="ECO:0000313" key="5">
    <source>
        <dbReference type="Proteomes" id="UP000598174"/>
    </source>
</evidence>
<feature type="transmembrane region" description="Helical" evidence="1">
    <location>
        <begin position="5"/>
        <end position="21"/>
    </location>
</feature>
<evidence type="ECO:0000313" key="4">
    <source>
        <dbReference type="EMBL" id="GIE11120.1"/>
    </source>
</evidence>
<dbReference type="CDD" id="cd01948">
    <property type="entry name" value="EAL"/>
    <property type="match status" value="1"/>
</dbReference>
<dbReference type="PROSITE" id="PS50887">
    <property type="entry name" value="GGDEF"/>
    <property type="match status" value="1"/>
</dbReference>
<dbReference type="PANTHER" id="PTHR44757:SF2">
    <property type="entry name" value="BIOFILM ARCHITECTURE MAINTENANCE PROTEIN MBAA"/>
    <property type="match status" value="1"/>
</dbReference>
<feature type="transmembrane region" description="Helical" evidence="1">
    <location>
        <begin position="152"/>
        <end position="174"/>
    </location>
</feature>
<keyword evidence="1" id="KW-0472">Membrane</keyword>
<dbReference type="InterPro" id="IPR035919">
    <property type="entry name" value="EAL_sf"/>
</dbReference>
<organism evidence="4 5">
    <name type="scientific">Paractinoplanes ferrugineus</name>
    <dbReference type="NCBI Taxonomy" id="113564"/>
    <lineage>
        <taxon>Bacteria</taxon>
        <taxon>Bacillati</taxon>
        <taxon>Actinomycetota</taxon>
        <taxon>Actinomycetes</taxon>
        <taxon>Micromonosporales</taxon>
        <taxon>Micromonosporaceae</taxon>
        <taxon>Paractinoplanes</taxon>
    </lineage>
</organism>
<feature type="transmembrane region" description="Helical" evidence="1">
    <location>
        <begin position="276"/>
        <end position="296"/>
    </location>
</feature>
<dbReference type="Pfam" id="PF00990">
    <property type="entry name" value="GGDEF"/>
    <property type="match status" value="1"/>
</dbReference>
<dbReference type="EMBL" id="BOMM01000022">
    <property type="protein sequence ID" value="GIE11120.1"/>
    <property type="molecule type" value="Genomic_DNA"/>
</dbReference>
<evidence type="ECO:0008006" key="6">
    <source>
        <dbReference type="Google" id="ProtNLM"/>
    </source>
</evidence>
<keyword evidence="1" id="KW-0812">Transmembrane</keyword>
<dbReference type="Gene3D" id="3.20.20.450">
    <property type="entry name" value="EAL domain"/>
    <property type="match status" value="1"/>
</dbReference>
<accession>A0A919IZ67</accession>
<feature type="domain" description="GGDEF" evidence="3">
    <location>
        <begin position="343"/>
        <end position="473"/>
    </location>
</feature>
<dbReference type="SMART" id="SM00052">
    <property type="entry name" value="EAL"/>
    <property type="match status" value="1"/>
</dbReference>
<dbReference type="InterPro" id="IPR000160">
    <property type="entry name" value="GGDEF_dom"/>
</dbReference>
<dbReference type="InterPro" id="IPR043128">
    <property type="entry name" value="Rev_trsase/Diguanyl_cyclase"/>
</dbReference>
<name>A0A919IZ67_9ACTN</name>
<dbReference type="Proteomes" id="UP000598174">
    <property type="component" value="Unassembled WGS sequence"/>
</dbReference>
<dbReference type="CDD" id="cd01949">
    <property type="entry name" value="GGDEF"/>
    <property type="match status" value="1"/>
</dbReference>
<dbReference type="NCBIfam" id="TIGR00254">
    <property type="entry name" value="GGDEF"/>
    <property type="match status" value="1"/>
</dbReference>
<comment type="caution">
    <text evidence="4">The sequence shown here is derived from an EMBL/GenBank/DDBJ whole genome shotgun (WGS) entry which is preliminary data.</text>
</comment>
<dbReference type="InterPro" id="IPR052155">
    <property type="entry name" value="Biofilm_reg_signaling"/>
</dbReference>
<feature type="domain" description="EAL" evidence="2">
    <location>
        <begin position="482"/>
        <end position="738"/>
    </location>
</feature>
<dbReference type="PROSITE" id="PS50883">
    <property type="entry name" value="EAL"/>
    <property type="match status" value="1"/>
</dbReference>
<feature type="transmembrane region" description="Helical" evidence="1">
    <location>
        <begin position="27"/>
        <end position="45"/>
    </location>
</feature>
<sequence>MTERWRLLALTGVLATIVYLLNLHPALNAACTLVIGGNTIWACFAGPRRTGAQPRRAWNLVGCAGIIFLVGIVIRPFVTEAGLPLLADCCTIPGYVLFSAFFVDLLRARQSLERHTILDGMIVCLAGGLASTLLLAVPAVNVADRPDLVSALAGLYPLFDVILLMLVLSLTFTARSWPPSLISMVIAMALLFVGDLGYAIIGAQGLLYTSPLLDAPLLLAYTAFGVTPIHPSAPEMGRPDRPPVPAWSGRRMVLLIPALATPFLLLVTIGDSTGHRIAIAVVGALIVALLLIRAIAAVRAQAAAQRLAEHQATHDALTGLPNRRMIATSIHRLLGKTPTGGPESTWVIVLGLDGFKYVNDSWGHDTGDRLVIEVGERLRACVHDEVPVAALGGDEFLVTAVGDRAVADRLVDDVRACFDKPFVVSDVELKISASVGIAHAGPEGEPEELMRDADTAMYQAKSGGPGNTTIFDVSMHDEVRERIELEVALRRALGDNDLWVAYQPLIDIETGRAIGAEALVRWTHPERGPISPAEFVPIAEDAGLIGMLGDWVRQEALRQLSAWRADGTVDDDFYLSINVSAKQLTEPNFPLVVSAELLEFKVPPRCVALEMTESVMVDNTGTSARTVFELRELGVKLLIDDFGTGFSGLGYLRRFPVTGVKIDRSFVIGLGADEEAGEIVRAIVAMSQALRLSVIAEGVETRPQRDTLASFGVTIGQGWLWGPAVAPADFATAWHAGGAAAQIAAAQIAAGQLTAGQLTAGQLTAAQTAAGSTERHR</sequence>
<dbReference type="PANTHER" id="PTHR44757">
    <property type="entry name" value="DIGUANYLATE CYCLASE DGCP"/>
    <property type="match status" value="1"/>
</dbReference>
<evidence type="ECO:0000256" key="1">
    <source>
        <dbReference type="SAM" id="Phobius"/>
    </source>
</evidence>
<proteinExistence type="predicted"/>